<name>A0AAQ3PBM0_VIGMU</name>
<protein>
    <submittedName>
        <fullName evidence="1">Uncharacterized protein</fullName>
    </submittedName>
</protein>
<dbReference type="EMBL" id="CP144700">
    <property type="protein sequence ID" value="WVZ24245.1"/>
    <property type="molecule type" value="Genomic_DNA"/>
</dbReference>
<evidence type="ECO:0000313" key="2">
    <source>
        <dbReference type="Proteomes" id="UP001374535"/>
    </source>
</evidence>
<keyword evidence="2" id="KW-1185">Reference proteome</keyword>
<proteinExistence type="predicted"/>
<accession>A0AAQ3PBM0</accession>
<dbReference type="Proteomes" id="UP001374535">
    <property type="component" value="Chromosome 1"/>
</dbReference>
<gene>
    <name evidence="1" type="ORF">V8G54_002789</name>
</gene>
<dbReference type="AlphaFoldDB" id="A0AAQ3PBM0"/>
<sequence>MEFGSVSPTAFSKAFNVIPLGLSFRREISMPCISAGLDPLGPLPPGVFLTALFVLVEISFSETTLVSCLPVICTGIASSKLLDIFATTSGEEAAAKGSGGDGRGEECLPLVLVLVEVNPDLWEDFRGPPT</sequence>
<organism evidence="1 2">
    <name type="scientific">Vigna mungo</name>
    <name type="common">Black gram</name>
    <name type="synonym">Phaseolus mungo</name>
    <dbReference type="NCBI Taxonomy" id="3915"/>
    <lineage>
        <taxon>Eukaryota</taxon>
        <taxon>Viridiplantae</taxon>
        <taxon>Streptophyta</taxon>
        <taxon>Embryophyta</taxon>
        <taxon>Tracheophyta</taxon>
        <taxon>Spermatophyta</taxon>
        <taxon>Magnoliopsida</taxon>
        <taxon>eudicotyledons</taxon>
        <taxon>Gunneridae</taxon>
        <taxon>Pentapetalae</taxon>
        <taxon>rosids</taxon>
        <taxon>fabids</taxon>
        <taxon>Fabales</taxon>
        <taxon>Fabaceae</taxon>
        <taxon>Papilionoideae</taxon>
        <taxon>50 kb inversion clade</taxon>
        <taxon>NPAAA clade</taxon>
        <taxon>indigoferoid/millettioid clade</taxon>
        <taxon>Phaseoleae</taxon>
        <taxon>Vigna</taxon>
    </lineage>
</organism>
<reference evidence="1 2" key="1">
    <citation type="journal article" date="2023" name="Life. Sci Alliance">
        <title>Evolutionary insights into 3D genome organization and epigenetic landscape of Vigna mungo.</title>
        <authorList>
            <person name="Junaid A."/>
            <person name="Singh B."/>
            <person name="Bhatia S."/>
        </authorList>
    </citation>
    <scope>NUCLEOTIDE SEQUENCE [LARGE SCALE GENOMIC DNA]</scope>
    <source>
        <strain evidence="1">Urdbean</strain>
    </source>
</reference>
<evidence type="ECO:0000313" key="1">
    <source>
        <dbReference type="EMBL" id="WVZ24245.1"/>
    </source>
</evidence>